<evidence type="ECO:0000256" key="1">
    <source>
        <dbReference type="SAM" id="Phobius"/>
    </source>
</evidence>
<accession>A0A972FI95</accession>
<protein>
    <submittedName>
        <fullName evidence="2">Uncharacterized protein</fullName>
    </submittedName>
</protein>
<gene>
    <name evidence="2" type="ORF">G6047_00435</name>
</gene>
<keyword evidence="1" id="KW-0812">Transmembrane</keyword>
<dbReference type="AlphaFoldDB" id="A0A972FI95"/>
<proteinExistence type="predicted"/>
<keyword evidence="1" id="KW-0472">Membrane</keyword>
<organism evidence="2 3">
    <name type="scientific">Flavobacterium silvaticum</name>
    <dbReference type="NCBI Taxonomy" id="1852020"/>
    <lineage>
        <taxon>Bacteria</taxon>
        <taxon>Pseudomonadati</taxon>
        <taxon>Bacteroidota</taxon>
        <taxon>Flavobacteriia</taxon>
        <taxon>Flavobacteriales</taxon>
        <taxon>Flavobacteriaceae</taxon>
        <taxon>Flavobacterium</taxon>
    </lineage>
</organism>
<keyword evidence="1" id="KW-1133">Transmembrane helix</keyword>
<feature type="transmembrane region" description="Helical" evidence="1">
    <location>
        <begin position="50"/>
        <end position="69"/>
    </location>
</feature>
<name>A0A972FI95_9FLAO</name>
<dbReference type="Proteomes" id="UP000712080">
    <property type="component" value="Unassembled WGS sequence"/>
</dbReference>
<feature type="transmembrane region" description="Helical" evidence="1">
    <location>
        <begin position="7"/>
        <end position="29"/>
    </location>
</feature>
<feature type="transmembrane region" description="Helical" evidence="1">
    <location>
        <begin position="188"/>
        <end position="213"/>
    </location>
</feature>
<evidence type="ECO:0000313" key="2">
    <source>
        <dbReference type="EMBL" id="NMH26484.1"/>
    </source>
</evidence>
<reference evidence="2" key="1">
    <citation type="submission" date="2020-02" db="EMBL/GenBank/DDBJ databases">
        <title>Flavobacterium sp. genome.</title>
        <authorList>
            <person name="Jung H.S."/>
            <person name="Baek J.H."/>
            <person name="Jeon C.O."/>
        </authorList>
    </citation>
    <scope>NUCLEOTIDE SEQUENCE</scope>
    <source>
        <strain evidence="2">SE-s28</strain>
    </source>
</reference>
<evidence type="ECO:0000313" key="3">
    <source>
        <dbReference type="Proteomes" id="UP000712080"/>
    </source>
</evidence>
<dbReference type="RefSeq" id="WP_169525351.1">
    <property type="nucleotide sequence ID" value="NZ_JAAMPU010000078.1"/>
</dbReference>
<keyword evidence="3" id="KW-1185">Reference proteome</keyword>
<comment type="caution">
    <text evidence="2">The sequence shown here is derived from an EMBL/GenBank/DDBJ whole genome shotgun (WGS) entry which is preliminary data.</text>
</comment>
<feature type="transmembrane region" description="Helical" evidence="1">
    <location>
        <begin position="75"/>
        <end position="94"/>
    </location>
</feature>
<dbReference type="EMBL" id="JAAMPU010000078">
    <property type="protein sequence ID" value="NMH26484.1"/>
    <property type="molecule type" value="Genomic_DNA"/>
</dbReference>
<sequence>MNNTLEVILYFSILILVPIIFMLPLLIKVSKISNDKNKIITLHLGKTKIITTKNNIVSLIVSIVLIFIMDNIVPIPFFLYLILIYISFTVGRNIQIVDKGEMIAVDSKKIKTDLNETLAKIKSSISAIENLALELESKDSEITEKGNVAKELDSSIASKLSEYETAKNLSEEEKRLIMNYQKSANRKGFFGLIGIVVGSILLNLIANIIWAYFGNPDKATLTEYLLSLTK</sequence>